<dbReference type="AlphaFoldDB" id="A0A067TKP3"/>
<proteinExistence type="predicted"/>
<keyword evidence="2" id="KW-1185">Reference proteome</keyword>
<evidence type="ECO:0000313" key="2">
    <source>
        <dbReference type="Proteomes" id="UP000027222"/>
    </source>
</evidence>
<accession>A0A067TKP3</accession>
<name>A0A067TKP3_GALM3</name>
<dbReference type="HOGENOM" id="CLU_2687997_0_0_1"/>
<dbReference type="EMBL" id="KL142368">
    <property type="protein sequence ID" value="KDR83810.1"/>
    <property type="molecule type" value="Genomic_DNA"/>
</dbReference>
<organism evidence="1 2">
    <name type="scientific">Galerina marginata (strain CBS 339.88)</name>
    <dbReference type="NCBI Taxonomy" id="685588"/>
    <lineage>
        <taxon>Eukaryota</taxon>
        <taxon>Fungi</taxon>
        <taxon>Dikarya</taxon>
        <taxon>Basidiomycota</taxon>
        <taxon>Agaricomycotina</taxon>
        <taxon>Agaricomycetes</taxon>
        <taxon>Agaricomycetidae</taxon>
        <taxon>Agaricales</taxon>
        <taxon>Agaricineae</taxon>
        <taxon>Strophariaceae</taxon>
        <taxon>Galerina</taxon>
    </lineage>
</organism>
<reference evidence="2" key="1">
    <citation type="journal article" date="2014" name="Proc. Natl. Acad. Sci. U.S.A.">
        <title>Extensive sampling of basidiomycete genomes demonstrates inadequacy of the white-rot/brown-rot paradigm for wood decay fungi.</title>
        <authorList>
            <person name="Riley R."/>
            <person name="Salamov A.A."/>
            <person name="Brown D.W."/>
            <person name="Nagy L.G."/>
            <person name="Floudas D."/>
            <person name="Held B.W."/>
            <person name="Levasseur A."/>
            <person name="Lombard V."/>
            <person name="Morin E."/>
            <person name="Otillar R."/>
            <person name="Lindquist E.A."/>
            <person name="Sun H."/>
            <person name="LaButti K.M."/>
            <person name="Schmutz J."/>
            <person name="Jabbour D."/>
            <person name="Luo H."/>
            <person name="Baker S.E."/>
            <person name="Pisabarro A.G."/>
            <person name="Walton J.D."/>
            <person name="Blanchette R.A."/>
            <person name="Henrissat B."/>
            <person name="Martin F."/>
            <person name="Cullen D."/>
            <person name="Hibbett D.S."/>
            <person name="Grigoriev I.V."/>
        </authorList>
    </citation>
    <scope>NUCLEOTIDE SEQUENCE [LARGE SCALE GENOMIC DNA]</scope>
    <source>
        <strain evidence="2">CBS 339.88</strain>
    </source>
</reference>
<sequence length="74" mass="8880">MYEIEWFYKLGFKIHTQPALSDYHPDILTQFEEGSFEDAYNSEGWRPIAYGFYDDTGKYGRSWKRAERNAFKLP</sequence>
<evidence type="ECO:0000313" key="1">
    <source>
        <dbReference type="EMBL" id="KDR83810.1"/>
    </source>
</evidence>
<dbReference type="OrthoDB" id="3012326at2759"/>
<dbReference type="Proteomes" id="UP000027222">
    <property type="component" value="Unassembled WGS sequence"/>
</dbReference>
<gene>
    <name evidence="1" type="ORF">GALMADRAFT_236207</name>
</gene>
<protein>
    <submittedName>
        <fullName evidence="1">Uncharacterized protein</fullName>
    </submittedName>
</protein>